<dbReference type="Proteomes" id="UP000824247">
    <property type="component" value="Unassembled WGS sequence"/>
</dbReference>
<organism evidence="2 3">
    <name type="scientific">Candidatus Ureaplasma intestinipullorum</name>
    <dbReference type="NCBI Taxonomy" id="2838770"/>
    <lineage>
        <taxon>Bacteria</taxon>
        <taxon>Bacillati</taxon>
        <taxon>Mycoplasmatota</taxon>
        <taxon>Mycoplasmoidales</taxon>
        <taxon>Mycoplasmoidaceae</taxon>
        <taxon>Ureaplasma</taxon>
    </lineage>
</organism>
<gene>
    <name evidence="2" type="ORF">H9897_01870</name>
</gene>
<dbReference type="Pfam" id="PF01592">
    <property type="entry name" value="NifU_N"/>
    <property type="match status" value="1"/>
</dbReference>
<accession>A0A9E2KXH2</accession>
<protein>
    <submittedName>
        <fullName evidence="2">SUF system NifU family Fe-S cluster assembly protein</fullName>
    </submittedName>
</protein>
<sequence>MSYSKDPSLLRSIIMHHYEKPSQKVENINDIDFQNSYQNKSSTCIDDITVYIDVQDNLIKNIYFSGLGCAISTASTNIMSTYLVDKTIEEANLIIDNYIDMTLGKEYNEDMLGELIALYNVNNQSNRIKCAQIGINAIKECLKKF</sequence>
<feature type="domain" description="NIF system FeS cluster assembly NifU N-terminal" evidence="1">
    <location>
        <begin position="13"/>
        <end position="127"/>
    </location>
</feature>
<dbReference type="Gene3D" id="3.90.1010.10">
    <property type="match status" value="1"/>
</dbReference>
<dbReference type="CDD" id="cd06664">
    <property type="entry name" value="IscU_like"/>
    <property type="match status" value="1"/>
</dbReference>
<evidence type="ECO:0000313" key="3">
    <source>
        <dbReference type="Proteomes" id="UP000824247"/>
    </source>
</evidence>
<dbReference type="GO" id="GO:0005506">
    <property type="term" value="F:iron ion binding"/>
    <property type="evidence" value="ECO:0007669"/>
    <property type="project" value="InterPro"/>
</dbReference>
<name>A0A9E2KXH2_9BACT</name>
<dbReference type="NCBIfam" id="TIGR01994">
    <property type="entry name" value="SUF_scaf_2"/>
    <property type="match status" value="1"/>
</dbReference>
<dbReference type="SUPFAM" id="SSF82649">
    <property type="entry name" value="SufE/NifU"/>
    <property type="match status" value="1"/>
</dbReference>
<dbReference type="InterPro" id="IPR002871">
    <property type="entry name" value="NIF_FeS_clus_asmbl_NifU_N"/>
</dbReference>
<proteinExistence type="predicted"/>
<comment type="caution">
    <text evidence="2">The sequence shown here is derived from an EMBL/GenBank/DDBJ whole genome shotgun (WGS) entry which is preliminary data.</text>
</comment>
<reference evidence="2" key="2">
    <citation type="submission" date="2021-04" db="EMBL/GenBank/DDBJ databases">
        <authorList>
            <person name="Gilroy R."/>
        </authorList>
    </citation>
    <scope>NUCLEOTIDE SEQUENCE</scope>
    <source>
        <strain evidence="2">A5-1222</strain>
    </source>
</reference>
<evidence type="ECO:0000259" key="1">
    <source>
        <dbReference type="Pfam" id="PF01592"/>
    </source>
</evidence>
<dbReference type="AlphaFoldDB" id="A0A9E2KXH2"/>
<dbReference type="GO" id="GO:0051536">
    <property type="term" value="F:iron-sulfur cluster binding"/>
    <property type="evidence" value="ECO:0007669"/>
    <property type="project" value="InterPro"/>
</dbReference>
<reference evidence="2" key="1">
    <citation type="journal article" date="2021" name="PeerJ">
        <title>Extensive microbial diversity within the chicken gut microbiome revealed by metagenomics and culture.</title>
        <authorList>
            <person name="Gilroy R."/>
            <person name="Ravi A."/>
            <person name="Getino M."/>
            <person name="Pursley I."/>
            <person name="Horton D.L."/>
            <person name="Alikhan N.F."/>
            <person name="Baker D."/>
            <person name="Gharbi K."/>
            <person name="Hall N."/>
            <person name="Watson M."/>
            <person name="Adriaenssens E.M."/>
            <person name="Foster-Nyarko E."/>
            <person name="Jarju S."/>
            <person name="Secka A."/>
            <person name="Antonio M."/>
            <person name="Oren A."/>
            <person name="Chaudhuri R.R."/>
            <person name="La Ragione R."/>
            <person name="Hildebrand F."/>
            <person name="Pallen M.J."/>
        </authorList>
    </citation>
    <scope>NUCLEOTIDE SEQUENCE</scope>
    <source>
        <strain evidence="2">A5-1222</strain>
    </source>
</reference>
<evidence type="ECO:0000313" key="2">
    <source>
        <dbReference type="EMBL" id="MBU3830878.1"/>
    </source>
</evidence>
<dbReference type="EMBL" id="JAHLFM010000027">
    <property type="protein sequence ID" value="MBU3830878.1"/>
    <property type="molecule type" value="Genomic_DNA"/>
</dbReference>
<dbReference type="GO" id="GO:0016226">
    <property type="term" value="P:iron-sulfur cluster assembly"/>
    <property type="evidence" value="ECO:0007669"/>
    <property type="project" value="InterPro"/>
</dbReference>